<accession>A0A923NB97</accession>
<evidence type="ECO:0000256" key="8">
    <source>
        <dbReference type="ARBA" id="ARBA00049244"/>
    </source>
</evidence>
<evidence type="ECO:0000256" key="6">
    <source>
        <dbReference type="ARBA" id="ARBA00022932"/>
    </source>
</evidence>
<comment type="caution">
    <text evidence="11">The sequence shown here is derived from an EMBL/GenBank/DDBJ whole genome shotgun (WGS) entry which is preliminary data.</text>
</comment>
<evidence type="ECO:0000256" key="4">
    <source>
        <dbReference type="ARBA" id="ARBA00022695"/>
    </source>
</evidence>
<keyword evidence="12" id="KW-1185">Reference proteome</keyword>
<evidence type="ECO:0000313" key="12">
    <source>
        <dbReference type="Proteomes" id="UP000644115"/>
    </source>
</evidence>
<feature type="domain" description="DNA polymerase III delta N-terminal" evidence="9">
    <location>
        <begin position="29"/>
        <end position="138"/>
    </location>
</feature>
<evidence type="ECO:0000259" key="9">
    <source>
        <dbReference type="Pfam" id="PF06144"/>
    </source>
</evidence>
<dbReference type="Gene3D" id="1.20.272.10">
    <property type="match status" value="1"/>
</dbReference>
<dbReference type="InterPro" id="IPR005790">
    <property type="entry name" value="DNA_polIII_delta"/>
</dbReference>
<dbReference type="Gene3D" id="3.40.50.300">
    <property type="entry name" value="P-loop containing nucleotide triphosphate hydrolases"/>
    <property type="match status" value="1"/>
</dbReference>
<dbReference type="Pfam" id="PF21694">
    <property type="entry name" value="DNA_pol3_delta_C"/>
    <property type="match status" value="1"/>
</dbReference>
<dbReference type="EC" id="2.7.7.7" evidence="1"/>
<dbReference type="PANTHER" id="PTHR34388:SF1">
    <property type="entry name" value="DNA POLYMERASE III SUBUNIT DELTA"/>
    <property type="match status" value="1"/>
</dbReference>
<dbReference type="GO" id="GO:0003887">
    <property type="term" value="F:DNA-directed DNA polymerase activity"/>
    <property type="evidence" value="ECO:0007669"/>
    <property type="project" value="UniProtKB-KW"/>
</dbReference>
<keyword evidence="6" id="KW-0239">DNA-directed DNA polymerase</keyword>
<dbReference type="Proteomes" id="UP000644115">
    <property type="component" value="Unassembled WGS sequence"/>
</dbReference>
<keyword evidence="4 11" id="KW-0548">Nucleotidyltransferase</keyword>
<comment type="similarity">
    <text evidence="7">Belongs to the DNA polymerase HolA subunit family.</text>
</comment>
<dbReference type="Gene3D" id="1.10.8.60">
    <property type="match status" value="1"/>
</dbReference>
<evidence type="ECO:0000256" key="1">
    <source>
        <dbReference type="ARBA" id="ARBA00012417"/>
    </source>
</evidence>
<feature type="domain" description="DNA polymerase III delta subunit-like C-terminal" evidence="10">
    <location>
        <begin position="233"/>
        <end position="353"/>
    </location>
</feature>
<dbReference type="EMBL" id="JACRWC010000080">
    <property type="protein sequence ID" value="MBC5999623.1"/>
    <property type="molecule type" value="Genomic_DNA"/>
</dbReference>
<keyword evidence="5" id="KW-0235">DNA replication</keyword>
<dbReference type="PANTHER" id="PTHR34388">
    <property type="entry name" value="DNA POLYMERASE III SUBUNIT DELTA"/>
    <property type="match status" value="1"/>
</dbReference>
<dbReference type="InterPro" id="IPR027417">
    <property type="entry name" value="P-loop_NTPase"/>
</dbReference>
<evidence type="ECO:0000256" key="3">
    <source>
        <dbReference type="ARBA" id="ARBA00022679"/>
    </source>
</evidence>
<dbReference type="GO" id="GO:0009360">
    <property type="term" value="C:DNA polymerase III complex"/>
    <property type="evidence" value="ECO:0007669"/>
    <property type="project" value="InterPro"/>
</dbReference>
<proteinExistence type="inferred from homology"/>
<sequence>MAMDYREKEHAFITIEKDLKGGKVPRVVLLCGSEEYLIEWYAQTLIRRYVSDACRALDLVRLEGDSLTLERIREGLETVSLMSERKVVFLPDFLPAAGKAVRGFPESDCKALAEYLPQVMEGSMLLMCVPDQEEQKPKKNVIRQAVEKCGKVYDFQPLKDKQLHGFIEKRLRASGKNYRPSVVSAIISNSGYGNKAINYSLYNLDNDLKKVIAYSGEEITASDVSAVLSVNPENNVFAMLDAIGRNRKDEALRLLYNLLESGTTVFSLLRMITGQLELILSIKEMKENGMNLTQVQKKLGVHQFRVKKAAAVGGNCSVSYLKNILSEAYQVDEHIKTGLFDGQLALEYFIAKL</sequence>
<evidence type="ECO:0000256" key="5">
    <source>
        <dbReference type="ARBA" id="ARBA00022705"/>
    </source>
</evidence>
<reference evidence="11" key="1">
    <citation type="submission" date="2020-08" db="EMBL/GenBank/DDBJ databases">
        <authorList>
            <person name="Liu C."/>
            <person name="Sun Q."/>
        </authorList>
    </citation>
    <scope>NUCLEOTIDE SEQUENCE</scope>
    <source>
        <strain evidence="11">BX16</strain>
    </source>
</reference>
<organism evidence="11 12">
    <name type="scientific">Lentihominibacter faecis</name>
    <dbReference type="NCBI Taxonomy" id="2764712"/>
    <lineage>
        <taxon>Bacteria</taxon>
        <taxon>Bacillati</taxon>
        <taxon>Bacillota</taxon>
        <taxon>Clostridia</taxon>
        <taxon>Peptostreptococcales</taxon>
        <taxon>Anaerovoracaceae</taxon>
        <taxon>Lentihominibacter</taxon>
    </lineage>
</organism>
<evidence type="ECO:0000313" key="11">
    <source>
        <dbReference type="EMBL" id="MBC5999623.1"/>
    </source>
</evidence>
<dbReference type="Pfam" id="PF06144">
    <property type="entry name" value="DNA_pol3_delta"/>
    <property type="match status" value="1"/>
</dbReference>
<dbReference type="NCBIfam" id="TIGR01128">
    <property type="entry name" value="holA"/>
    <property type="match status" value="1"/>
</dbReference>
<evidence type="ECO:0000256" key="7">
    <source>
        <dbReference type="ARBA" id="ARBA00034754"/>
    </source>
</evidence>
<dbReference type="AlphaFoldDB" id="A0A923NB97"/>
<dbReference type="InterPro" id="IPR010372">
    <property type="entry name" value="DNA_pol3_delta_N"/>
</dbReference>
<gene>
    <name evidence="11" type="primary">holA</name>
    <name evidence="11" type="ORF">H8876_06385</name>
</gene>
<dbReference type="GO" id="GO:0003677">
    <property type="term" value="F:DNA binding"/>
    <property type="evidence" value="ECO:0007669"/>
    <property type="project" value="InterPro"/>
</dbReference>
<evidence type="ECO:0000259" key="10">
    <source>
        <dbReference type="Pfam" id="PF21694"/>
    </source>
</evidence>
<name>A0A923NB97_9FIRM</name>
<keyword evidence="3 11" id="KW-0808">Transferase</keyword>
<dbReference type="GO" id="GO:0006261">
    <property type="term" value="P:DNA-templated DNA replication"/>
    <property type="evidence" value="ECO:0007669"/>
    <property type="project" value="TreeGrafter"/>
</dbReference>
<protein>
    <recommendedName>
        <fullName evidence="2">DNA polymerase III subunit delta</fullName>
        <ecNumber evidence="1">2.7.7.7</ecNumber>
    </recommendedName>
</protein>
<dbReference type="RefSeq" id="WP_249287038.1">
    <property type="nucleotide sequence ID" value="NZ_JACRWC010000080.1"/>
</dbReference>
<dbReference type="InterPro" id="IPR008921">
    <property type="entry name" value="DNA_pol3_clamp-load_cplx_C"/>
</dbReference>
<dbReference type="SUPFAM" id="SSF52540">
    <property type="entry name" value="P-loop containing nucleoside triphosphate hydrolases"/>
    <property type="match status" value="1"/>
</dbReference>
<comment type="catalytic activity">
    <reaction evidence="8">
        <text>DNA(n) + a 2'-deoxyribonucleoside 5'-triphosphate = DNA(n+1) + diphosphate</text>
        <dbReference type="Rhea" id="RHEA:22508"/>
        <dbReference type="Rhea" id="RHEA-COMP:17339"/>
        <dbReference type="Rhea" id="RHEA-COMP:17340"/>
        <dbReference type="ChEBI" id="CHEBI:33019"/>
        <dbReference type="ChEBI" id="CHEBI:61560"/>
        <dbReference type="ChEBI" id="CHEBI:173112"/>
        <dbReference type="EC" id="2.7.7.7"/>
    </reaction>
</comment>
<dbReference type="SUPFAM" id="SSF48019">
    <property type="entry name" value="post-AAA+ oligomerization domain-like"/>
    <property type="match status" value="1"/>
</dbReference>
<dbReference type="InterPro" id="IPR048466">
    <property type="entry name" value="DNA_pol3_delta-like_C"/>
</dbReference>
<evidence type="ECO:0000256" key="2">
    <source>
        <dbReference type="ARBA" id="ARBA00017703"/>
    </source>
</evidence>